<dbReference type="AlphaFoldDB" id="A0A8J7UJI8"/>
<dbReference type="PANTHER" id="PTHR37950:SF1">
    <property type="entry name" value="4-HYDROXYPHENYLACETATE CATABOLISM PROTEIN"/>
    <property type="match status" value="1"/>
</dbReference>
<evidence type="ECO:0000313" key="1">
    <source>
        <dbReference type="EMBL" id="MBP0438704.1"/>
    </source>
</evidence>
<name>A0A8J7UJI8_9HYPH</name>
<dbReference type="PANTHER" id="PTHR37950">
    <property type="entry name" value="4-HYDROXYPHENYLACETATE CATABOLISM PROTEIN"/>
    <property type="match status" value="1"/>
</dbReference>
<dbReference type="Proteomes" id="UP000666240">
    <property type="component" value="Unassembled WGS sequence"/>
</dbReference>
<dbReference type="RefSeq" id="WP_209334726.1">
    <property type="nucleotide sequence ID" value="NZ_JAGIYY010000002.1"/>
</dbReference>
<keyword evidence="2" id="KW-1185">Reference proteome</keyword>
<organism evidence="1 2">
    <name type="scientific">Tianweitania sediminis</name>
    <dbReference type="NCBI Taxonomy" id="1502156"/>
    <lineage>
        <taxon>Bacteria</taxon>
        <taxon>Pseudomonadati</taxon>
        <taxon>Pseudomonadota</taxon>
        <taxon>Alphaproteobacteria</taxon>
        <taxon>Hyphomicrobiales</taxon>
        <taxon>Phyllobacteriaceae</taxon>
        <taxon>Tianweitania</taxon>
    </lineage>
</organism>
<dbReference type="InterPro" id="IPR014347">
    <property type="entry name" value="Tautomerase/MIF_sf"/>
</dbReference>
<dbReference type="GO" id="GO:0008704">
    <property type="term" value="F:5-carboxymethyl-2-hydroxymuconate delta-isomerase activity"/>
    <property type="evidence" value="ECO:0007669"/>
    <property type="project" value="InterPro"/>
</dbReference>
<accession>A0A8J7UJI8</accession>
<dbReference type="Gene3D" id="3.30.429.10">
    <property type="entry name" value="Macrophage Migration Inhibitory Factor"/>
    <property type="match status" value="1"/>
</dbReference>
<reference evidence="1" key="1">
    <citation type="submission" date="2021-03" db="EMBL/GenBank/DDBJ databases">
        <title>Genome sequencing and assembly of Tianweitania sediminis.</title>
        <authorList>
            <person name="Chhetri G."/>
        </authorList>
    </citation>
    <scope>NUCLEOTIDE SEQUENCE</scope>
    <source>
        <strain evidence="1">Z8</strain>
    </source>
</reference>
<gene>
    <name evidence="1" type="ORF">J5Y06_08595</name>
</gene>
<comment type="caution">
    <text evidence="1">The sequence shown here is derived from an EMBL/GenBank/DDBJ whole genome shotgun (WGS) entry which is preliminary data.</text>
</comment>
<sequence length="113" mass="12427">MPHVVIEHFEAFASGASRNDAMQLALTVCEASAIMAVEDIKVRCLPAEAILFGDGRRSFLHVTVSMLTGRSDEQKDALAQALREAFRTQCPDVESISIDIRDMNPACYRKSLA</sequence>
<dbReference type="InterPro" id="IPR004220">
    <property type="entry name" value="5-COMe_2-OHmuconate_Isoase"/>
</dbReference>
<dbReference type="SUPFAM" id="SSF55331">
    <property type="entry name" value="Tautomerase/MIF"/>
    <property type="match status" value="1"/>
</dbReference>
<protein>
    <submittedName>
        <fullName evidence="1">5-carboxymethyl-2-hydroxymuconate isomerase</fullName>
    </submittedName>
</protein>
<evidence type="ECO:0000313" key="2">
    <source>
        <dbReference type="Proteomes" id="UP000666240"/>
    </source>
</evidence>
<dbReference type="Pfam" id="PF02962">
    <property type="entry name" value="CHMI"/>
    <property type="match status" value="1"/>
</dbReference>
<keyword evidence="1" id="KW-0413">Isomerase</keyword>
<proteinExistence type="predicted"/>
<dbReference type="EMBL" id="JAGIYY010000002">
    <property type="protein sequence ID" value="MBP0438704.1"/>
    <property type="molecule type" value="Genomic_DNA"/>
</dbReference>